<dbReference type="KEGG" id="tatv:25782883"/>
<gene>
    <name evidence="6" type="ORF">TRIATDRAFT_311647</name>
</gene>
<proteinExistence type="predicted"/>
<feature type="repeat" description="ANK" evidence="2">
    <location>
        <begin position="869"/>
        <end position="891"/>
    </location>
</feature>
<dbReference type="Proteomes" id="UP000005426">
    <property type="component" value="Unassembled WGS sequence"/>
</dbReference>
<dbReference type="PROSITE" id="PS50297">
    <property type="entry name" value="ANK_REP_REGION"/>
    <property type="match status" value="1"/>
</dbReference>
<dbReference type="InterPro" id="IPR027417">
    <property type="entry name" value="P-loop_NTPase"/>
</dbReference>
<dbReference type="InterPro" id="IPR056884">
    <property type="entry name" value="NPHP3-like_N"/>
</dbReference>
<dbReference type="HOGENOM" id="CLU_000288_34_7_1"/>
<dbReference type="Pfam" id="PF00023">
    <property type="entry name" value="Ank"/>
    <property type="match status" value="1"/>
</dbReference>
<dbReference type="Gene3D" id="1.25.40.20">
    <property type="entry name" value="Ankyrin repeat-containing domain"/>
    <property type="match status" value="1"/>
</dbReference>
<dbReference type="InterPro" id="IPR031359">
    <property type="entry name" value="NACHT_N"/>
</dbReference>
<name>G9P943_HYPAI</name>
<feature type="domain" description="Nephrocystin 3-like N-terminal" evidence="5">
    <location>
        <begin position="342"/>
        <end position="524"/>
    </location>
</feature>
<evidence type="ECO:0000256" key="2">
    <source>
        <dbReference type="PROSITE-ProRule" id="PRU00023"/>
    </source>
</evidence>
<dbReference type="PANTHER" id="PTHR10039">
    <property type="entry name" value="AMELOGENIN"/>
    <property type="match status" value="1"/>
</dbReference>
<dbReference type="eggNOG" id="KOG4177">
    <property type="taxonomic scope" value="Eukaryota"/>
</dbReference>
<accession>G9P943</accession>
<dbReference type="OMA" id="RFAYWYF"/>
<evidence type="ECO:0000259" key="4">
    <source>
        <dbReference type="Pfam" id="PF22939"/>
    </source>
</evidence>
<dbReference type="InterPro" id="IPR054471">
    <property type="entry name" value="GPIID_WHD"/>
</dbReference>
<protein>
    <submittedName>
        <fullName evidence="6">Ankyrin repeat protein</fullName>
    </submittedName>
</protein>
<comment type="caution">
    <text evidence="6">The sequence shown here is derived from an EMBL/GenBank/DDBJ whole genome shotgun (WGS) entry which is preliminary data.</text>
</comment>
<dbReference type="PROSITE" id="PS50088">
    <property type="entry name" value="ANK_REPEAT"/>
    <property type="match status" value="1"/>
</dbReference>
<feature type="domain" description="GPI inositol-deacylase winged helix" evidence="4">
    <location>
        <begin position="635"/>
        <end position="727"/>
    </location>
</feature>
<organism evidence="6 7">
    <name type="scientific">Hypocrea atroviridis (strain ATCC 20476 / IMI 206040)</name>
    <name type="common">Trichoderma atroviride</name>
    <dbReference type="NCBI Taxonomy" id="452589"/>
    <lineage>
        <taxon>Eukaryota</taxon>
        <taxon>Fungi</taxon>
        <taxon>Dikarya</taxon>
        <taxon>Ascomycota</taxon>
        <taxon>Pezizomycotina</taxon>
        <taxon>Sordariomycetes</taxon>
        <taxon>Hypocreomycetidae</taxon>
        <taxon>Hypocreales</taxon>
        <taxon>Hypocreaceae</taxon>
        <taxon>Trichoderma</taxon>
    </lineage>
</organism>
<dbReference type="InterPro" id="IPR036770">
    <property type="entry name" value="Ankyrin_rpt-contain_sf"/>
</dbReference>
<dbReference type="InterPro" id="IPR055530">
    <property type="entry name" value="DUF7104"/>
</dbReference>
<dbReference type="Gene3D" id="3.40.50.300">
    <property type="entry name" value="P-loop containing nucleotide triphosphate hydrolases"/>
    <property type="match status" value="1"/>
</dbReference>
<reference evidence="6 7" key="1">
    <citation type="journal article" date="2011" name="Genome Biol.">
        <title>Comparative genome sequence analysis underscores mycoparasitism as the ancestral life style of Trichoderma.</title>
        <authorList>
            <person name="Kubicek C.P."/>
            <person name="Herrera-Estrella A."/>
            <person name="Seidl-Seiboth V."/>
            <person name="Martinez D.A."/>
            <person name="Druzhinina I.S."/>
            <person name="Thon M."/>
            <person name="Zeilinger S."/>
            <person name="Casas-Flores S."/>
            <person name="Horwitz B.A."/>
            <person name="Mukherjee P.K."/>
            <person name="Mukherjee M."/>
            <person name="Kredics L."/>
            <person name="Alcaraz L.D."/>
            <person name="Aerts A."/>
            <person name="Antal Z."/>
            <person name="Atanasova L."/>
            <person name="Cervantes-Badillo M.G."/>
            <person name="Challacombe J."/>
            <person name="Chertkov O."/>
            <person name="McCluskey K."/>
            <person name="Coulpier F."/>
            <person name="Deshpande N."/>
            <person name="von Doehren H."/>
            <person name="Ebbole D.J."/>
            <person name="Esquivel-Naranjo E.U."/>
            <person name="Fekete E."/>
            <person name="Flipphi M."/>
            <person name="Glaser F."/>
            <person name="Gomez-Rodriguez E.Y."/>
            <person name="Gruber S."/>
            <person name="Han C."/>
            <person name="Henrissat B."/>
            <person name="Hermosa R."/>
            <person name="Hernandez-Onate M."/>
            <person name="Karaffa L."/>
            <person name="Kosti I."/>
            <person name="Le Crom S."/>
            <person name="Lindquist E."/>
            <person name="Lucas S."/>
            <person name="Luebeck M."/>
            <person name="Luebeck P.S."/>
            <person name="Margeot A."/>
            <person name="Metz B."/>
            <person name="Misra M."/>
            <person name="Nevalainen H."/>
            <person name="Omann M."/>
            <person name="Packer N."/>
            <person name="Perrone G."/>
            <person name="Uresti-Rivera E.E."/>
            <person name="Salamov A."/>
            <person name="Schmoll M."/>
            <person name="Seiboth B."/>
            <person name="Shapiro H."/>
            <person name="Sukno S."/>
            <person name="Tamayo-Ramos J.A."/>
            <person name="Tisch D."/>
            <person name="Wiest A."/>
            <person name="Wilkinson H.H."/>
            <person name="Zhang M."/>
            <person name="Coutinho P.M."/>
            <person name="Kenerley C.M."/>
            <person name="Monte E."/>
            <person name="Baker S.E."/>
            <person name="Grigoriev I.V."/>
        </authorList>
    </citation>
    <scope>NUCLEOTIDE SEQUENCE [LARGE SCALE GENOMIC DNA]</scope>
    <source>
        <strain evidence="7">ATCC 20476 / IMI 206040</strain>
    </source>
</reference>
<dbReference type="Pfam" id="PF24883">
    <property type="entry name" value="NPHP3_N"/>
    <property type="match status" value="1"/>
</dbReference>
<dbReference type="EMBL" id="ABDG02000027">
    <property type="protein sequence ID" value="EHK42344.1"/>
    <property type="molecule type" value="Genomic_DNA"/>
</dbReference>
<keyword evidence="1" id="KW-0677">Repeat</keyword>
<evidence type="ECO:0000256" key="1">
    <source>
        <dbReference type="ARBA" id="ARBA00022737"/>
    </source>
</evidence>
<evidence type="ECO:0000313" key="7">
    <source>
        <dbReference type="Proteomes" id="UP000005426"/>
    </source>
</evidence>
<dbReference type="Pfam" id="PF17100">
    <property type="entry name" value="NACHT_N"/>
    <property type="match status" value="1"/>
</dbReference>
<evidence type="ECO:0000313" key="6">
    <source>
        <dbReference type="EMBL" id="EHK42344.1"/>
    </source>
</evidence>
<keyword evidence="7" id="KW-1185">Reference proteome</keyword>
<dbReference type="SUPFAM" id="SSF48403">
    <property type="entry name" value="Ankyrin repeat"/>
    <property type="match status" value="2"/>
</dbReference>
<keyword evidence="2" id="KW-0040">ANK repeat</keyword>
<dbReference type="InterPro" id="IPR002110">
    <property type="entry name" value="Ankyrin_rpt"/>
</dbReference>
<dbReference type="STRING" id="452589.G9P943"/>
<feature type="domain" description="NWD NACHT-NTPase N-terminal" evidence="3">
    <location>
        <begin position="59"/>
        <end position="268"/>
    </location>
</feature>
<dbReference type="GeneID" id="25782883"/>
<evidence type="ECO:0000259" key="5">
    <source>
        <dbReference type="Pfam" id="PF24883"/>
    </source>
</evidence>
<dbReference type="Pfam" id="PF23397">
    <property type="entry name" value="DUF7104"/>
    <property type="match status" value="11"/>
</dbReference>
<dbReference type="PANTHER" id="PTHR10039:SF5">
    <property type="entry name" value="NACHT DOMAIN-CONTAINING PROTEIN"/>
    <property type="match status" value="1"/>
</dbReference>
<dbReference type="Pfam" id="PF22939">
    <property type="entry name" value="WHD_GPIID"/>
    <property type="match status" value="1"/>
</dbReference>
<dbReference type="Gene3D" id="1.20.5.340">
    <property type="match status" value="4"/>
</dbReference>
<sequence length="1328" mass="150060">MDYGITGNTATSGAKQNNTWVQFTLYKQNINTTTNVAASTTAAIGASLCSSSTSSRFDLWSRAYELVQQREGELMEEYLKYLDTVLKNVSPSTDKDLLNPEYIKCIVNQLFDSREKDGIYVQFPSGNTAAREEIEKLAKFLLWSDSIIKTTVNTEPHAALAYSGVSLFFFALAKSPVYNKAMLEGFNTLSNMQIFWKACEETYLISSGSQMNHALKDSLEELYSFMIEYQARIICHITILPVSRILKWVAGSDDWTEMMRRIQNSEQSCLVYITEGEKAEIHRMGKAQLGAIQKQVTLQEELLQDIKNNKQDDIERKLLGDLSSVSGDYARYKNINPERVPGTCEWFLADDRFCEWRNSQTGALLWASAGPGCGKSVLSRCLIDEGHLTPDSMITIESSVIKASQKPSVVCYFFFKEGQMDGSHALCAILHQLFQHPSTSNLINHALPSHKSHAKSLTQRMEVLWKILVDCAESSPADIICVLDALDECGGDSAQQLLGMIKRCYSQHDQLLRPSNLKFLITSRPYDNLKGLFDTLQSVATYMHFDGDENEKSSQIGEEINLVIDAKVRNIAGLFSDEDRDRISKRLKHMENRTYLWLHLTFNLIEKKRGAFGRKTDIEKLLDELPSQVADAYDKILSKNQDEKKVKALLQIVLAATRPLTLDEANNALALALEEGNFPAYATLQEKLWPQDGFETIVQNLCGLFIRIHDSKLSFIHQTAREFLVSRHQTGRKVLVSRERTGTWKNRLYLSESHGILSRACINYLQILDCDCENPMEEYPLFDYAARNWSLHFRLQDAASTDILRKPARQLCHISSPQARFWVNQCTVLSLEDPADLHVAAELGLAAVVHDVLVHEHANVNEGRGYYGDDVTPLYLALVEGHVDVVEVLLDPAHRAKVDKYDVIAAVRHDSNAEAMMTLLLDKRGRNIKITEGILESTVANRQCGRAVLALLLKRRGNKIRITESVVEEAAKRGSIETMSLLLDERGRNIKITEDILIFALKYNERELLALLLKREAEITEAVLIKGLNLDRLKHLDLILDHSDEIKITEEMVQAAARNYYGPQVLQLLLEKRGHDITVTKDILKAAADSHHGPEAIILLLDKYGHQFSITDDIVESAVARTYRAKEVLSLLLDKRGHEFSITDDIVKSAVARTYRAKEVLSLLLDKRGHEFQITNDIVKSAVANECLAKEVLSLLLNQRGHEFTITEDIVKSAVANEGDQWPSSDDNILEMVTLLLDKRGHEFIITEEIIKEAVQNRWNGVAIVTILLDRRGDEIKITKDIIKEARRFGNKEMQNQKGGEWTYERKKNKVGPGRQMDAMEILEALGQ</sequence>
<dbReference type="OrthoDB" id="163438at2759"/>
<evidence type="ECO:0000259" key="3">
    <source>
        <dbReference type="Pfam" id="PF17100"/>
    </source>
</evidence>